<keyword evidence="2" id="KW-0808">Transferase</keyword>
<protein>
    <submittedName>
        <fullName evidence="2">Ecdysteroid kinase-like family</fullName>
    </submittedName>
</protein>
<dbReference type="Proteomes" id="UP001458880">
    <property type="component" value="Unassembled WGS sequence"/>
</dbReference>
<name>A0AAW1K5R5_POPJA</name>
<feature type="domain" description="CHK kinase-like" evidence="1">
    <location>
        <begin position="140"/>
        <end position="327"/>
    </location>
</feature>
<dbReference type="GO" id="GO:0016301">
    <property type="term" value="F:kinase activity"/>
    <property type="evidence" value="ECO:0007669"/>
    <property type="project" value="UniProtKB-KW"/>
</dbReference>
<evidence type="ECO:0000313" key="2">
    <source>
        <dbReference type="EMBL" id="KAK9713010.1"/>
    </source>
</evidence>
<dbReference type="PANTHER" id="PTHR11012:SF48">
    <property type="entry name" value="CHK KINASE-LIKE DOMAIN-CONTAINING PROTEIN-RELATED"/>
    <property type="match status" value="1"/>
</dbReference>
<dbReference type="InterPro" id="IPR011009">
    <property type="entry name" value="Kinase-like_dom_sf"/>
</dbReference>
<proteinExistence type="predicted"/>
<comment type="caution">
    <text evidence="2">The sequence shown here is derived from an EMBL/GenBank/DDBJ whole genome shotgun (WGS) entry which is preliminary data.</text>
</comment>
<dbReference type="AlphaFoldDB" id="A0AAW1K5R5"/>
<keyword evidence="3" id="KW-1185">Reference proteome</keyword>
<accession>A0AAW1K5R5</accession>
<evidence type="ECO:0000313" key="3">
    <source>
        <dbReference type="Proteomes" id="UP001458880"/>
    </source>
</evidence>
<dbReference type="InterPro" id="IPR015897">
    <property type="entry name" value="CHK_kinase-like"/>
</dbReference>
<dbReference type="EMBL" id="JASPKY010000254">
    <property type="protein sequence ID" value="KAK9713010.1"/>
    <property type="molecule type" value="Genomic_DNA"/>
</dbReference>
<dbReference type="PANTHER" id="PTHR11012">
    <property type="entry name" value="PROTEIN KINASE-LIKE DOMAIN-CONTAINING"/>
    <property type="match status" value="1"/>
</dbReference>
<dbReference type="InterPro" id="IPR004119">
    <property type="entry name" value="EcKL"/>
</dbReference>
<dbReference type="SUPFAM" id="SSF56112">
    <property type="entry name" value="Protein kinase-like (PK-like)"/>
    <property type="match status" value="1"/>
</dbReference>
<gene>
    <name evidence="2" type="ORF">QE152_g24620</name>
</gene>
<reference evidence="2 3" key="1">
    <citation type="journal article" date="2024" name="BMC Genomics">
        <title>De novo assembly and annotation of Popillia japonica's genome with initial clues to its potential as an invasive pest.</title>
        <authorList>
            <person name="Cucini C."/>
            <person name="Boschi S."/>
            <person name="Funari R."/>
            <person name="Cardaioli E."/>
            <person name="Iannotti N."/>
            <person name="Marturano G."/>
            <person name="Paoli F."/>
            <person name="Bruttini M."/>
            <person name="Carapelli A."/>
            <person name="Frati F."/>
            <person name="Nardi F."/>
        </authorList>
    </citation>
    <scope>NUCLEOTIDE SEQUENCE [LARGE SCALE GENOMIC DNA]</scope>
    <source>
        <strain evidence="2">DMR45628</strain>
    </source>
</reference>
<sequence length="420" mass="48761">MFLTILRVINDMTKDLTKLTTEEIFSIMAAKLGNSNFELINYDLNRPDTKGGGLLCDNAILTTTVNIFLNKESQQKVAKNFTFFAKFFPTSEMQSMFCRETGAFKKEVFMYGMFETIRAANINYIDCVPRCYFSKTDYVLVLEDLIGEGYKILDKRNLLDYDAVLVVLRGLAKLHASSIIYEEMVSRDSGKIYRLSEDHPDDFEDTFYNDRENFINLRGVQASIKALCSEVDIFGIPAILESGRDFKEVLREQCNRVYTLVKRSGRFRNVISHGDLWSTNFLIKFNKDQEPVDCKLVDFQCGREFRREHLYEAIGLYYTNLEKYLKLSGVNINQILTIQDFLTSCEEQKLFAIFQTATYLQLILIDDEKLEKLFGDIEGNEESVFEDRTALILDNIEGDAVYRERLRESMLDLKDYCDRL</sequence>
<dbReference type="SMART" id="SM00587">
    <property type="entry name" value="CHK"/>
    <property type="match status" value="1"/>
</dbReference>
<keyword evidence="2" id="KW-0418">Kinase</keyword>
<dbReference type="Pfam" id="PF02958">
    <property type="entry name" value="EcKL"/>
    <property type="match status" value="1"/>
</dbReference>
<organism evidence="2 3">
    <name type="scientific">Popillia japonica</name>
    <name type="common">Japanese beetle</name>
    <dbReference type="NCBI Taxonomy" id="7064"/>
    <lineage>
        <taxon>Eukaryota</taxon>
        <taxon>Metazoa</taxon>
        <taxon>Ecdysozoa</taxon>
        <taxon>Arthropoda</taxon>
        <taxon>Hexapoda</taxon>
        <taxon>Insecta</taxon>
        <taxon>Pterygota</taxon>
        <taxon>Neoptera</taxon>
        <taxon>Endopterygota</taxon>
        <taxon>Coleoptera</taxon>
        <taxon>Polyphaga</taxon>
        <taxon>Scarabaeiformia</taxon>
        <taxon>Scarabaeidae</taxon>
        <taxon>Rutelinae</taxon>
        <taxon>Popillia</taxon>
    </lineage>
</organism>
<evidence type="ECO:0000259" key="1">
    <source>
        <dbReference type="SMART" id="SM00587"/>
    </source>
</evidence>